<dbReference type="SUPFAM" id="SSF49785">
    <property type="entry name" value="Galactose-binding domain-like"/>
    <property type="match status" value="1"/>
</dbReference>
<comment type="caution">
    <text evidence="3">The sequence shown here is derived from an EMBL/GenBank/DDBJ whole genome shotgun (WGS) entry which is preliminary data.</text>
</comment>
<proteinExistence type="predicted"/>
<dbReference type="SMART" id="SM00939">
    <property type="entry name" value="PepX_C"/>
    <property type="match status" value="1"/>
</dbReference>
<evidence type="ECO:0000256" key="1">
    <source>
        <dbReference type="ARBA" id="ARBA00022801"/>
    </source>
</evidence>
<gene>
    <name evidence="3" type="ORF">LG943_03470</name>
</gene>
<dbReference type="InterPro" id="IPR000383">
    <property type="entry name" value="Xaa-Pro-like_dom"/>
</dbReference>
<dbReference type="Pfam" id="PF02129">
    <property type="entry name" value="Peptidase_S15"/>
    <property type="match status" value="1"/>
</dbReference>
<dbReference type="EMBL" id="JAJAQC010000004">
    <property type="protein sequence ID" value="MDA0563395.1"/>
    <property type="molecule type" value="Genomic_DNA"/>
</dbReference>
<accession>A0A9X3NI15</accession>
<dbReference type="RefSeq" id="WP_270070684.1">
    <property type="nucleotide sequence ID" value="NZ_JAJAQC010000004.1"/>
</dbReference>
<dbReference type="InterPro" id="IPR005674">
    <property type="entry name" value="CocE/Ser_esterase"/>
</dbReference>
<dbReference type="GO" id="GO:0008239">
    <property type="term" value="F:dipeptidyl-peptidase activity"/>
    <property type="evidence" value="ECO:0007669"/>
    <property type="project" value="InterPro"/>
</dbReference>
<dbReference type="NCBIfam" id="TIGR00976">
    <property type="entry name" value="CocE_NonD"/>
    <property type="match status" value="1"/>
</dbReference>
<dbReference type="InterPro" id="IPR008979">
    <property type="entry name" value="Galactose-bd-like_sf"/>
</dbReference>
<organism evidence="3 4">
    <name type="scientific">Streptomonospora mangrovi</name>
    <dbReference type="NCBI Taxonomy" id="2883123"/>
    <lineage>
        <taxon>Bacteria</taxon>
        <taxon>Bacillati</taxon>
        <taxon>Actinomycetota</taxon>
        <taxon>Actinomycetes</taxon>
        <taxon>Streptosporangiales</taxon>
        <taxon>Nocardiopsidaceae</taxon>
        <taxon>Streptomonospora</taxon>
    </lineage>
</organism>
<dbReference type="AlphaFoldDB" id="A0A9X3NI15"/>
<name>A0A9X3NI15_9ACTN</name>
<protein>
    <submittedName>
        <fullName evidence="3">CocE/NonD family hydrolase</fullName>
    </submittedName>
</protein>
<evidence type="ECO:0000313" key="3">
    <source>
        <dbReference type="EMBL" id="MDA0563395.1"/>
    </source>
</evidence>
<evidence type="ECO:0000259" key="2">
    <source>
        <dbReference type="SMART" id="SM00939"/>
    </source>
</evidence>
<dbReference type="SUPFAM" id="SSF53474">
    <property type="entry name" value="alpha/beta-Hydrolases"/>
    <property type="match status" value="1"/>
</dbReference>
<dbReference type="Gene3D" id="3.40.50.1820">
    <property type="entry name" value="alpha/beta hydrolase"/>
    <property type="match status" value="1"/>
</dbReference>
<dbReference type="InterPro" id="IPR029058">
    <property type="entry name" value="AB_hydrolase_fold"/>
</dbReference>
<dbReference type="InterPro" id="IPR013736">
    <property type="entry name" value="Xaa-Pro_dipept_C"/>
</dbReference>
<dbReference type="Gene3D" id="1.10.3020.10">
    <property type="entry name" value="alpha-amino acid ester hydrolase ( Helical cap domain)"/>
    <property type="match status" value="1"/>
</dbReference>
<dbReference type="Gene3D" id="2.60.120.260">
    <property type="entry name" value="Galactose-binding domain-like"/>
    <property type="match status" value="1"/>
</dbReference>
<sequence>MSLRSAFGRPTARGGVRLHRGLAVPLPEGGRLRADRAHPADAPSAPLVLLRTPYGRRPLTWLMRLLAERGYQALAVSLRGTGGSSGRFTGWRLHPGDTDALLEWLRAQPWFPGAFATWGASFLGYAQWEMARRPVPEWRAALIQDAPPEFYAGALYRGGAFALGDWLRWADQTRRVTGGRTDPGTWRGLHATRAAARRAPRAAAHLPLDQADRAAAGRPIAFFQEWVANSGPGPAWAACDHRANAAHLPPLVHLAGGWHDVFLPGVLEGYAALRAAGRDVRLLVGPWPHGWGLFTPEYREAAFAVLDHALRGAEAPAPPAVRVFVTGAGGWTDLPDWPGAGAAHRAWHLHPGGRLDTRPPAAPAPPSRFCYDPADPTPALGGPVLYGGGAPDSRPLAQRPDVLTFTGPRLERGLTARGRLSAAVAVRADGPSADVYARLCDVDPQGAMTHVSDGIVRLPPAEPGRVRVAEVDMWPLAHRFAAGHRLALLLAGGAFPRYDRNLGTGRRLGTQMRPVEVEVLHDPVRPSALRLPLTGSE</sequence>
<evidence type="ECO:0000313" key="4">
    <source>
        <dbReference type="Proteomes" id="UP001140076"/>
    </source>
</evidence>
<keyword evidence="1 3" id="KW-0378">Hydrolase</keyword>
<feature type="domain" description="Xaa-Pro dipeptidyl-peptidase C-terminal" evidence="2">
    <location>
        <begin position="303"/>
        <end position="530"/>
    </location>
</feature>
<keyword evidence="4" id="KW-1185">Reference proteome</keyword>
<dbReference type="Proteomes" id="UP001140076">
    <property type="component" value="Unassembled WGS sequence"/>
</dbReference>
<reference evidence="3" key="1">
    <citation type="submission" date="2021-10" db="EMBL/GenBank/DDBJ databases">
        <title>Streptomonospora sp. nov., isolated from mangrove soil.</title>
        <authorList>
            <person name="Chen X."/>
            <person name="Ge X."/>
            <person name="Liu W."/>
        </authorList>
    </citation>
    <scope>NUCLEOTIDE SEQUENCE</scope>
    <source>
        <strain evidence="3">S1-112</strain>
    </source>
</reference>
<dbReference type="Pfam" id="PF08530">
    <property type="entry name" value="PepX_C"/>
    <property type="match status" value="1"/>
</dbReference>